<accession>A0A1F8GXJ3</accession>
<protein>
    <recommendedName>
        <fullName evidence="7 8">Small ribosomal subunit protein uS3</fullName>
    </recommendedName>
</protein>
<keyword evidence="2 8" id="KW-0699">rRNA-binding</keyword>
<dbReference type="GO" id="GO:0022627">
    <property type="term" value="C:cytosolic small ribosomal subunit"/>
    <property type="evidence" value="ECO:0007669"/>
    <property type="project" value="TreeGrafter"/>
</dbReference>
<evidence type="ECO:0000256" key="8">
    <source>
        <dbReference type="HAMAP-Rule" id="MF_01309"/>
    </source>
</evidence>
<dbReference type="Proteomes" id="UP000179047">
    <property type="component" value="Unassembled WGS sequence"/>
</dbReference>
<feature type="domain" description="KH type-2" evidence="11">
    <location>
        <begin position="38"/>
        <end position="132"/>
    </location>
</feature>
<evidence type="ECO:0000256" key="3">
    <source>
        <dbReference type="ARBA" id="ARBA00022884"/>
    </source>
</evidence>
<evidence type="ECO:0000256" key="6">
    <source>
        <dbReference type="ARBA" id="ARBA00024998"/>
    </source>
</evidence>
<keyword evidence="5 8" id="KW-0687">Ribonucleoprotein</keyword>
<dbReference type="InterPro" id="IPR005704">
    <property type="entry name" value="Ribosomal_uS3_bac-typ"/>
</dbReference>
<name>A0A1F8GXJ3_9BACT</name>
<dbReference type="PANTHER" id="PTHR11760">
    <property type="entry name" value="30S/40S RIBOSOMAL PROTEIN S3"/>
    <property type="match status" value="1"/>
</dbReference>
<comment type="subunit">
    <text evidence="8">Part of the 30S ribosomal subunit. Forms a tight complex with proteins S10 and S14.</text>
</comment>
<dbReference type="GO" id="GO:0003729">
    <property type="term" value="F:mRNA binding"/>
    <property type="evidence" value="ECO:0007669"/>
    <property type="project" value="UniProtKB-UniRule"/>
</dbReference>
<dbReference type="HAMAP" id="MF_01309_B">
    <property type="entry name" value="Ribosomal_uS3_B"/>
    <property type="match status" value="1"/>
</dbReference>
<comment type="function">
    <text evidence="6 8">Binds the lower part of the 30S subunit head. Binds mRNA in the 70S ribosome, positioning it for translation.</text>
</comment>
<dbReference type="FunFam" id="3.30.300.20:FF:000001">
    <property type="entry name" value="30S ribosomal protein S3"/>
    <property type="match status" value="1"/>
</dbReference>
<proteinExistence type="inferred from homology"/>
<dbReference type="InterPro" id="IPR001351">
    <property type="entry name" value="Ribosomal_uS3_C"/>
</dbReference>
<dbReference type="InterPro" id="IPR009019">
    <property type="entry name" value="KH_sf_prok-type"/>
</dbReference>
<dbReference type="GO" id="GO:0006412">
    <property type="term" value="P:translation"/>
    <property type="evidence" value="ECO:0007669"/>
    <property type="project" value="UniProtKB-UniRule"/>
</dbReference>
<evidence type="ECO:0000313" key="12">
    <source>
        <dbReference type="EMBL" id="OGN29159.1"/>
    </source>
</evidence>
<dbReference type="GO" id="GO:0003735">
    <property type="term" value="F:structural constituent of ribosome"/>
    <property type="evidence" value="ECO:0007669"/>
    <property type="project" value="InterPro"/>
</dbReference>
<reference evidence="12 13" key="1">
    <citation type="journal article" date="2016" name="Nat. Commun.">
        <title>Thousands of microbial genomes shed light on interconnected biogeochemical processes in an aquifer system.</title>
        <authorList>
            <person name="Anantharaman K."/>
            <person name="Brown C.T."/>
            <person name="Hug L.A."/>
            <person name="Sharon I."/>
            <person name="Castelle C.J."/>
            <person name="Probst A.J."/>
            <person name="Thomas B.C."/>
            <person name="Singh A."/>
            <person name="Wilkins M.J."/>
            <person name="Karaoz U."/>
            <person name="Brodie E.L."/>
            <person name="Williams K.H."/>
            <person name="Hubbard S.S."/>
            <person name="Banfield J.F."/>
        </authorList>
    </citation>
    <scope>NUCLEOTIDE SEQUENCE [LARGE SCALE GENOMIC DNA]</scope>
</reference>
<evidence type="ECO:0000259" key="11">
    <source>
        <dbReference type="PROSITE" id="PS50823"/>
    </source>
</evidence>
<dbReference type="PROSITE" id="PS50823">
    <property type="entry name" value="KH_TYPE_2"/>
    <property type="match status" value="1"/>
</dbReference>
<organism evidence="12 13">
    <name type="scientific">Candidatus Yanofskybacteria bacterium RIFCSPLOWO2_01_FULL_49_25</name>
    <dbReference type="NCBI Taxonomy" id="1802701"/>
    <lineage>
        <taxon>Bacteria</taxon>
        <taxon>Candidatus Yanofskyibacteriota</taxon>
    </lineage>
</organism>
<keyword evidence="3 8" id="KW-0694">RNA-binding</keyword>
<sequence>MGQKISPTSLRVGITKDWKSKWFSIRSYKDFLKEDLALRKLLATRLKNMSVDRITIERSPDVLSIVIATARPGLIIGRSGAGVEELKKQIQRLVKFGSAGSEKGGAAAKSASQRPEQTGRKTAIRLDIQEFKSPESSATIMAESMAEQIEKRTMYRRLLKQTLAKIMASPNVLGAKVTLSGRLDGKEIARVEHLEEGSLPLQTLRADIDFARATAFTTYGTVGIKVWIYKGMRF</sequence>
<evidence type="ECO:0000313" key="13">
    <source>
        <dbReference type="Proteomes" id="UP000179047"/>
    </source>
</evidence>
<comment type="caution">
    <text evidence="12">The sequence shown here is derived from an EMBL/GenBank/DDBJ whole genome shotgun (WGS) entry which is preliminary data.</text>
</comment>
<dbReference type="Gene3D" id="3.30.300.20">
    <property type="match status" value="1"/>
</dbReference>
<evidence type="ECO:0000256" key="7">
    <source>
        <dbReference type="ARBA" id="ARBA00035257"/>
    </source>
</evidence>
<evidence type="ECO:0000256" key="2">
    <source>
        <dbReference type="ARBA" id="ARBA00022730"/>
    </source>
</evidence>
<dbReference type="SUPFAM" id="SSF54821">
    <property type="entry name" value="Ribosomal protein S3 C-terminal domain"/>
    <property type="match status" value="1"/>
</dbReference>
<dbReference type="InterPro" id="IPR004087">
    <property type="entry name" value="KH_dom"/>
</dbReference>
<dbReference type="NCBIfam" id="TIGR01009">
    <property type="entry name" value="rpsC_bact"/>
    <property type="match status" value="1"/>
</dbReference>
<dbReference type="STRING" id="1802701.A3A33_02770"/>
<dbReference type="AlphaFoldDB" id="A0A1F8GXJ3"/>
<dbReference type="EMBL" id="MGKP01000009">
    <property type="protein sequence ID" value="OGN29159.1"/>
    <property type="molecule type" value="Genomic_DNA"/>
</dbReference>
<evidence type="ECO:0000256" key="5">
    <source>
        <dbReference type="ARBA" id="ARBA00023274"/>
    </source>
</evidence>
<dbReference type="Gene3D" id="3.30.1140.32">
    <property type="entry name" value="Ribosomal protein S3, C-terminal domain"/>
    <property type="match status" value="1"/>
</dbReference>
<dbReference type="PROSITE" id="PS00548">
    <property type="entry name" value="RIBOSOMAL_S3"/>
    <property type="match status" value="1"/>
</dbReference>
<dbReference type="PANTHER" id="PTHR11760:SF19">
    <property type="entry name" value="SMALL RIBOSOMAL SUBUNIT PROTEIN US3C"/>
    <property type="match status" value="1"/>
</dbReference>
<dbReference type="SMART" id="SM00322">
    <property type="entry name" value="KH"/>
    <property type="match status" value="1"/>
</dbReference>
<dbReference type="InterPro" id="IPR015946">
    <property type="entry name" value="KH_dom-like_a/b"/>
</dbReference>
<dbReference type="InterPro" id="IPR036419">
    <property type="entry name" value="Ribosomal_S3_C_sf"/>
</dbReference>
<dbReference type="InterPro" id="IPR057258">
    <property type="entry name" value="Ribosomal_uS3"/>
</dbReference>
<dbReference type="Pfam" id="PF00189">
    <property type="entry name" value="Ribosomal_S3_C"/>
    <property type="match status" value="1"/>
</dbReference>
<evidence type="ECO:0000256" key="10">
    <source>
        <dbReference type="SAM" id="MobiDB-lite"/>
    </source>
</evidence>
<dbReference type="InterPro" id="IPR018280">
    <property type="entry name" value="Ribosomal_uS3_CS"/>
</dbReference>
<dbReference type="CDD" id="cd02412">
    <property type="entry name" value="KH-II_30S_S3"/>
    <property type="match status" value="1"/>
</dbReference>
<dbReference type="SUPFAM" id="SSF54814">
    <property type="entry name" value="Prokaryotic type KH domain (KH-domain type II)"/>
    <property type="match status" value="1"/>
</dbReference>
<keyword evidence="4 8" id="KW-0689">Ribosomal protein</keyword>
<evidence type="ECO:0000256" key="1">
    <source>
        <dbReference type="ARBA" id="ARBA00010761"/>
    </source>
</evidence>
<dbReference type="InterPro" id="IPR004044">
    <property type="entry name" value="KH_dom_type_2"/>
</dbReference>
<dbReference type="GO" id="GO:0019843">
    <property type="term" value="F:rRNA binding"/>
    <property type="evidence" value="ECO:0007669"/>
    <property type="project" value="UniProtKB-UniRule"/>
</dbReference>
<dbReference type="Pfam" id="PF07650">
    <property type="entry name" value="KH_2"/>
    <property type="match status" value="1"/>
</dbReference>
<evidence type="ECO:0000256" key="4">
    <source>
        <dbReference type="ARBA" id="ARBA00022980"/>
    </source>
</evidence>
<feature type="region of interest" description="Disordered" evidence="10">
    <location>
        <begin position="100"/>
        <end position="119"/>
    </location>
</feature>
<comment type="similarity">
    <text evidence="1 8 9">Belongs to the universal ribosomal protein uS3 family.</text>
</comment>
<gene>
    <name evidence="8" type="primary">rpsC</name>
    <name evidence="12" type="ORF">A3A33_02770</name>
</gene>
<evidence type="ECO:0000256" key="9">
    <source>
        <dbReference type="RuleBase" id="RU003624"/>
    </source>
</evidence>
<feature type="compositionally biased region" description="Low complexity" evidence="10">
    <location>
        <begin position="100"/>
        <end position="112"/>
    </location>
</feature>